<dbReference type="Proteomes" id="UP000008177">
    <property type="component" value="Unplaced contigs"/>
</dbReference>
<dbReference type="AlphaFoldDB" id="G2Y7U2"/>
<evidence type="ECO:0000313" key="1">
    <source>
        <dbReference type="EMBL" id="CCD48670.1"/>
    </source>
</evidence>
<name>G2Y7U2_BOTF4</name>
<gene>
    <name evidence="1" type="ORF">BofuT4_P033120.1</name>
</gene>
<accession>G2Y7U2</accession>
<dbReference type="HOGENOM" id="CLU_2133127_0_0_1"/>
<proteinExistence type="predicted"/>
<dbReference type="EMBL" id="FQ790296">
    <property type="protein sequence ID" value="CCD48670.1"/>
    <property type="molecule type" value="Genomic_DNA"/>
</dbReference>
<protein>
    <submittedName>
        <fullName evidence="1">Uncharacterized protein</fullName>
    </submittedName>
</protein>
<dbReference type="InParanoid" id="G2Y7U2"/>
<sequence length="113" mass="13040">MTRWHIEQQPFPAQIIPAYERLINQVPADATRVATEEAGDSWLFRYIDLHELPRSSHPPSWVPQLFRNVDSAVDPNNFRSTFNASEGMATSYSELFATFDLSLQEHDWSRMSA</sequence>
<organism evidence="1 2">
    <name type="scientific">Botryotinia fuckeliana (strain T4)</name>
    <name type="common">Noble rot fungus</name>
    <name type="synonym">Botrytis cinerea</name>
    <dbReference type="NCBI Taxonomy" id="999810"/>
    <lineage>
        <taxon>Eukaryota</taxon>
        <taxon>Fungi</taxon>
        <taxon>Dikarya</taxon>
        <taxon>Ascomycota</taxon>
        <taxon>Pezizomycotina</taxon>
        <taxon>Leotiomycetes</taxon>
        <taxon>Helotiales</taxon>
        <taxon>Sclerotiniaceae</taxon>
        <taxon>Botrytis</taxon>
    </lineage>
</organism>
<evidence type="ECO:0000313" key="2">
    <source>
        <dbReference type="Proteomes" id="UP000008177"/>
    </source>
</evidence>
<reference evidence="2" key="1">
    <citation type="journal article" date="2011" name="PLoS Genet.">
        <title>Genomic analysis of the necrotrophic fungal pathogens Sclerotinia sclerotiorum and Botrytis cinerea.</title>
        <authorList>
            <person name="Amselem J."/>
            <person name="Cuomo C.A."/>
            <person name="van Kan J.A."/>
            <person name="Viaud M."/>
            <person name="Benito E.P."/>
            <person name="Couloux A."/>
            <person name="Coutinho P.M."/>
            <person name="de Vries R.P."/>
            <person name="Dyer P.S."/>
            <person name="Fillinger S."/>
            <person name="Fournier E."/>
            <person name="Gout L."/>
            <person name="Hahn M."/>
            <person name="Kohn L."/>
            <person name="Lapalu N."/>
            <person name="Plummer K.M."/>
            <person name="Pradier J.M."/>
            <person name="Quevillon E."/>
            <person name="Sharon A."/>
            <person name="Simon A."/>
            <person name="ten Have A."/>
            <person name="Tudzynski B."/>
            <person name="Tudzynski P."/>
            <person name="Wincker P."/>
            <person name="Andrew M."/>
            <person name="Anthouard V."/>
            <person name="Beever R.E."/>
            <person name="Beffa R."/>
            <person name="Benoit I."/>
            <person name="Bouzid O."/>
            <person name="Brault B."/>
            <person name="Chen Z."/>
            <person name="Choquer M."/>
            <person name="Collemare J."/>
            <person name="Cotton P."/>
            <person name="Danchin E.G."/>
            <person name="Da Silva C."/>
            <person name="Gautier A."/>
            <person name="Giraud C."/>
            <person name="Giraud T."/>
            <person name="Gonzalez C."/>
            <person name="Grossetete S."/>
            <person name="Guldener U."/>
            <person name="Henrissat B."/>
            <person name="Howlett B.J."/>
            <person name="Kodira C."/>
            <person name="Kretschmer M."/>
            <person name="Lappartient A."/>
            <person name="Leroch M."/>
            <person name="Levis C."/>
            <person name="Mauceli E."/>
            <person name="Neuveglise C."/>
            <person name="Oeser B."/>
            <person name="Pearson M."/>
            <person name="Poulain J."/>
            <person name="Poussereau N."/>
            <person name="Quesneville H."/>
            <person name="Rascle C."/>
            <person name="Schumacher J."/>
            <person name="Segurens B."/>
            <person name="Sexton A."/>
            <person name="Silva E."/>
            <person name="Sirven C."/>
            <person name="Soanes D.M."/>
            <person name="Talbot N.J."/>
            <person name="Templeton M."/>
            <person name="Yandava C."/>
            <person name="Yarden O."/>
            <person name="Zeng Q."/>
            <person name="Rollins J.A."/>
            <person name="Lebrun M.H."/>
            <person name="Dickman M."/>
        </authorList>
    </citation>
    <scope>NUCLEOTIDE SEQUENCE [LARGE SCALE GENOMIC DNA]</scope>
    <source>
        <strain evidence="2">T4</strain>
    </source>
</reference>